<organism evidence="2 3">
    <name type="scientific">Deinococcus radiophilus</name>
    <dbReference type="NCBI Taxonomy" id="32062"/>
    <lineage>
        <taxon>Bacteria</taxon>
        <taxon>Thermotogati</taxon>
        <taxon>Deinococcota</taxon>
        <taxon>Deinococci</taxon>
        <taxon>Deinococcales</taxon>
        <taxon>Deinococcaceae</taxon>
        <taxon>Deinococcus</taxon>
    </lineage>
</organism>
<reference evidence="2 3" key="1">
    <citation type="submission" date="2018-12" db="EMBL/GenBank/DDBJ databases">
        <title>Deinococcus radiophilus ATCC 27603 genome sequencing and assembly.</title>
        <authorList>
            <person name="Maclea K.S."/>
            <person name="Maynard C.R."/>
        </authorList>
    </citation>
    <scope>NUCLEOTIDE SEQUENCE [LARGE SCALE GENOMIC DNA]</scope>
    <source>
        <strain evidence="2 3">ATCC 27603</strain>
    </source>
</reference>
<protein>
    <recommendedName>
        <fullName evidence="4">Outer membrane lipoprotein-sorting protein</fullName>
    </recommendedName>
</protein>
<name>A0A3S0K911_9DEIO</name>
<feature type="chain" id="PRO_5018616523" description="Outer membrane lipoprotein-sorting protein" evidence="1">
    <location>
        <begin position="23"/>
        <end position="267"/>
    </location>
</feature>
<evidence type="ECO:0000313" key="2">
    <source>
        <dbReference type="EMBL" id="RTR25374.1"/>
    </source>
</evidence>
<feature type="signal peptide" evidence="1">
    <location>
        <begin position="1"/>
        <end position="22"/>
    </location>
</feature>
<keyword evidence="3" id="KW-1185">Reference proteome</keyword>
<evidence type="ECO:0008006" key="4">
    <source>
        <dbReference type="Google" id="ProtNLM"/>
    </source>
</evidence>
<dbReference type="Proteomes" id="UP000277766">
    <property type="component" value="Unassembled WGS sequence"/>
</dbReference>
<evidence type="ECO:0000256" key="1">
    <source>
        <dbReference type="SAM" id="SignalP"/>
    </source>
</evidence>
<dbReference type="AlphaFoldDB" id="A0A3S0K911"/>
<accession>A0A3S0K911</accession>
<evidence type="ECO:0000313" key="3">
    <source>
        <dbReference type="Proteomes" id="UP000277766"/>
    </source>
</evidence>
<dbReference type="RefSeq" id="WP_126352847.1">
    <property type="nucleotide sequence ID" value="NZ_RXPE01000029.1"/>
</dbReference>
<sequence>MSRGAALGCGVFLLLGAGSPVAAQFPAQPASVQLLLSTPAPNTLLALVRQANQVPNSPRYLHERLRHQLLNEAGDRVVLGFEHDLWADLAGQRFQLEESSEQRLNNRFVVGPDRAVLFTPQGGTVPLPRRDAAQMQAALRGGIVALALADSAGYRVRSLGEQTWAQGQPLGLRGPVLEISWKAGKVQYLLDPQSYRVLAERGGTEEDLHYVTYYGDVRGGGATGLAQAQVLTYLRESDDGLKVHGRAEVLERRFLPDLPVGAFEVSK</sequence>
<comment type="caution">
    <text evidence="2">The sequence shown here is derived from an EMBL/GenBank/DDBJ whole genome shotgun (WGS) entry which is preliminary data.</text>
</comment>
<keyword evidence="1" id="KW-0732">Signal</keyword>
<dbReference type="EMBL" id="RXPE01000029">
    <property type="protein sequence ID" value="RTR25374.1"/>
    <property type="molecule type" value="Genomic_DNA"/>
</dbReference>
<gene>
    <name evidence="2" type="ORF">EJ104_11160</name>
</gene>
<proteinExistence type="predicted"/>